<name>A0A1A9VA69_GLOAU</name>
<dbReference type="VEuPathDB" id="VectorBase:GAUT030725"/>
<accession>A0A1A9VA69</accession>
<reference evidence="1" key="1">
    <citation type="submission" date="2020-05" db="UniProtKB">
        <authorList>
            <consortium name="EnsemblMetazoa"/>
        </authorList>
    </citation>
    <scope>IDENTIFICATION</scope>
    <source>
        <strain evidence="1">TTRI</strain>
    </source>
</reference>
<sequence>MPIEPYRDTKIFIYRNKNDLENREGEVIDADVEDFCEQYCSLTSAKCKASYKTSQSIDDMFNDMSSKQLEANPCISH</sequence>
<dbReference type="EnsemblMetazoa" id="GAUT030725-RA">
    <property type="protein sequence ID" value="GAUT030725-PA"/>
    <property type="gene ID" value="GAUT030725"/>
</dbReference>
<protein>
    <submittedName>
        <fullName evidence="1">Uncharacterized protein</fullName>
    </submittedName>
</protein>
<dbReference type="Proteomes" id="UP000078200">
    <property type="component" value="Unassembled WGS sequence"/>
</dbReference>
<dbReference type="STRING" id="7395.A0A1A9VA69"/>
<evidence type="ECO:0000313" key="2">
    <source>
        <dbReference type="Proteomes" id="UP000078200"/>
    </source>
</evidence>
<evidence type="ECO:0000313" key="1">
    <source>
        <dbReference type="EnsemblMetazoa" id="GAUT030725-PA"/>
    </source>
</evidence>
<dbReference type="AlphaFoldDB" id="A0A1A9VA69"/>
<keyword evidence="2" id="KW-1185">Reference proteome</keyword>
<organism evidence="1 2">
    <name type="scientific">Glossina austeni</name>
    <name type="common">Savannah tsetse fly</name>
    <dbReference type="NCBI Taxonomy" id="7395"/>
    <lineage>
        <taxon>Eukaryota</taxon>
        <taxon>Metazoa</taxon>
        <taxon>Ecdysozoa</taxon>
        <taxon>Arthropoda</taxon>
        <taxon>Hexapoda</taxon>
        <taxon>Insecta</taxon>
        <taxon>Pterygota</taxon>
        <taxon>Neoptera</taxon>
        <taxon>Endopterygota</taxon>
        <taxon>Diptera</taxon>
        <taxon>Brachycera</taxon>
        <taxon>Muscomorpha</taxon>
        <taxon>Hippoboscoidea</taxon>
        <taxon>Glossinidae</taxon>
        <taxon>Glossina</taxon>
    </lineage>
</organism>
<proteinExistence type="predicted"/>